<protein>
    <recommendedName>
        <fullName evidence="1">YjiS-like domain-containing protein</fullName>
    </recommendedName>
</protein>
<name>Q0FZM8_9HYPH</name>
<dbReference type="Pfam" id="PF06568">
    <property type="entry name" value="YjiS-like"/>
    <property type="match status" value="1"/>
</dbReference>
<dbReference type="EMBL" id="AATP01000007">
    <property type="protein sequence ID" value="EAU40563.1"/>
    <property type="molecule type" value="Genomic_DNA"/>
</dbReference>
<dbReference type="Proteomes" id="UP000004310">
    <property type="component" value="Unassembled WGS sequence"/>
</dbReference>
<evidence type="ECO:0000313" key="3">
    <source>
        <dbReference type="Proteomes" id="UP000004310"/>
    </source>
</evidence>
<proteinExistence type="predicted"/>
<evidence type="ECO:0000259" key="1">
    <source>
        <dbReference type="Pfam" id="PF06568"/>
    </source>
</evidence>
<comment type="caution">
    <text evidence="2">The sequence shown here is derived from an EMBL/GenBank/DDBJ whole genome shotgun (WGS) entry which is preliminary data.</text>
</comment>
<keyword evidence="3" id="KW-1185">Reference proteome</keyword>
<gene>
    <name evidence="2" type="ORF">FP2506_05021</name>
</gene>
<dbReference type="eggNOG" id="COG5457">
    <property type="taxonomic scope" value="Bacteria"/>
</dbReference>
<dbReference type="HOGENOM" id="CLU_178481_3_1_5"/>
<feature type="domain" description="YjiS-like" evidence="1">
    <location>
        <begin position="3"/>
        <end position="38"/>
    </location>
</feature>
<reference evidence="2 3" key="1">
    <citation type="journal article" date="2010" name="J. Bacteriol.">
        <title>Genome sequence of Fulvimarina pelagi HTCC2506T, a Mn(II)-oxidizing alphaproteobacterium possessing an aerobic anoxygenic photosynthetic gene cluster and Xanthorhodopsin.</title>
        <authorList>
            <person name="Kang I."/>
            <person name="Oh H.M."/>
            <person name="Lim S.I."/>
            <person name="Ferriera S."/>
            <person name="Giovannoni S.J."/>
            <person name="Cho J.C."/>
        </authorList>
    </citation>
    <scope>NUCLEOTIDE SEQUENCE [LARGE SCALE GENOMIC DNA]</scope>
    <source>
        <strain evidence="2 3">HTCC2506</strain>
    </source>
</reference>
<evidence type="ECO:0000313" key="2">
    <source>
        <dbReference type="EMBL" id="EAU40563.1"/>
    </source>
</evidence>
<sequence>MDIVRSYKNWRRYRDTVKELDRLSQRELNDLGISRYDIPSIARRTVG</sequence>
<dbReference type="AlphaFoldDB" id="Q0FZM8"/>
<accession>Q0FZM8</accession>
<organism evidence="2 3">
    <name type="scientific">Fulvimarina pelagi HTCC2506</name>
    <dbReference type="NCBI Taxonomy" id="314231"/>
    <lineage>
        <taxon>Bacteria</taxon>
        <taxon>Pseudomonadati</taxon>
        <taxon>Pseudomonadota</taxon>
        <taxon>Alphaproteobacteria</taxon>
        <taxon>Hyphomicrobiales</taxon>
        <taxon>Aurantimonadaceae</taxon>
        <taxon>Fulvimarina</taxon>
    </lineage>
</organism>
<dbReference type="RefSeq" id="WP_007066149.1">
    <property type="nucleotide sequence ID" value="NZ_DS022272.1"/>
</dbReference>
<dbReference type="InterPro" id="IPR009506">
    <property type="entry name" value="YjiS-like"/>
</dbReference>